<dbReference type="Pfam" id="PF02378">
    <property type="entry name" value="PTS_EIIC"/>
    <property type="match status" value="1"/>
</dbReference>
<dbReference type="Proteomes" id="UP000030008">
    <property type="component" value="Unassembled WGS sequence"/>
</dbReference>
<dbReference type="GO" id="GO:0009401">
    <property type="term" value="P:phosphoenolpyruvate-dependent sugar phosphotransferase system"/>
    <property type="evidence" value="ECO:0007669"/>
    <property type="project" value="UniProtKB-KW"/>
</dbReference>
<gene>
    <name evidence="15" type="ORF">CIAN88_01030</name>
    <name evidence="17" type="ORF">GT664_10120</name>
    <name evidence="16" type="ORF">MKC95_04375</name>
</gene>
<evidence type="ECO:0000313" key="18">
    <source>
        <dbReference type="Proteomes" id="UP000030008"/>
    </source>
</evidence>
<dbReference type="InterPro" id="IPR036878">
    <property type="entry name" value="Glu_permease_IIB"/>
</dbReference>
<dbReference type="Pfam" id="PF00367">
    <property type="entry name" value="PTS_EIIB"/>
    <property type="match status" value="1"/>
</dbReference>
<keyword evidence="6" id="KW-0598">Phosphotransferase system</keyword>
<evidence type="ECO:0000256" key="5">
    <source>
        <dbReference type="ARBA" id="ARBA00022679"/>
    </source>
</evidence>
<dbReference type="PANTHER" id="PTHR30009:SF24">
    <property type="entry name" value="PTS SYSTEM, IIBC COMPONENT"/>
    <property type="match status" value="1"/>
</dbReference>
<evidence type="ECO:0000256" key="2">
    <source>
        <dbReference type="ARBA" id="ARBA00022448"/>
    </source>
</evidence>
<proteinExistence type="predicted"/>
<evidence type="ECO:0000256" key="10">
    <source>
        <dbReference type="ARBA" id="ARBA00023136"/>
    </source>
</evidence>
<protein>
    <submittedName>
        <fullName evidence="15">PTS mannose transporter subunit IIC</fullName>
    </submittedName>
    <submittedName>
        <fullName evidence="16">PTS transporter subunit EIIC</fullName>
    </submittedName>
</protein>
<feature type="transmembrane region" description="Helical" evidence="12">
    <location>
        <begin position="141"/>
        <end position="161"/>
    </location>
</feature>
<dbReference type="AlphaFoldDB" id="A0A099IBL8"/>
<dbReference type="Proteomes" id="UP001203972">
    <property type="component" value="Unassembled WGS sequence"/>
</dbReference>
<sequence>MKNIQAKLQTFAGAMMVPIILLVLVGFFVGIGSAFTNYILPEGNILYNLFTMITNLGFMFMNNLQLWFAVAIAFTLAKKEKGWAAFAGLILFFCFMRGIEGWAALEGWTAETTTVDALVKSGYTQQAALNFNALWSSSLGIYSYNMGIFSGIVTGLIAAGLHNKFVDTKLPAMFGFFAGTKFVIIMVALASIPLAIAFYYVWPYVAGALQSITGFIRTSGLLGTFVFGTLDKMLLPFGIHHLIAFPIEYTKVGGTMMIDGVMYEGVKNIINGQAASASATGYITRNFTNGRLLFQLAGLPGAAFAMYRCAKPENKKKVASLLVPSVFTLAMVGISEPIEYTFLFVAPALYWLVYAPLCGLCYVAAEITNISINGTALFFMIPNLFQPQKVHAMSALWLLPVTFIVYYFAFKFAITKFNLKTPGRDDEGEIKLMSKKEYNEIKNSGKDEANVSSAPEDALEVRIIEALGGADNIETVTCCASRLRVTVKDDSLIAPDTSWKNYLEAIGVVRGKNSVQVIYGVRVVNITTKVKDYLHLD</sequence>
<dbReference type="Proteomes" id="UP000604383">
    <property type="component" value="Unassembled WGS sequence"/>
</dbReference>
<keyword evidence="2" id="KW-0813">Transport</keyword>
<feature type="active site" description="Phosphocysteine intermediate; for EIIB activity" evidence="11">
    <location>
        <position position="479"/>
    </location>
</feature>
<feature type="transmembrane region" description="Helical" evidence="12">
    <location>
        <begin position="392"/>
        <end position="410"/>
    </location>
</feature>
<comment type="subcellular location">
    <subcellularLocation>
        <location evidence="1">Cell membrane</location>
        <topology evidence="1">Multi-pass membrane protein</topology>
    </subcellularLocation>
</comment>
<keyword evidence="5" id="KW-0808">Transferase</keyword>
<dbReference type="PROSITE" id="PS51098">
    <property type="entry name" value="PTS_EIIB_TYPE_1"/>
    <property type="match status" value="1"/>
</dbReference>
<dbReference type="EMBL" id="JQIF01000004">
    <property type="protein sequence ID" value="KGJ54921.1"/>
    <property type="molecule type" value="Genomic_DNA"/>
</dbReference>
<feature type="domain" description="PTS EIIB type-1" evidence="13">
    <location>
        <begin position="457"/>
        <end position="537"/>
    </location>
</feature>
<name>A0A099IBL8_CLOIN</name>
<dbReference type="InterPro" id="IPR013013">
    <property type="entry name" value="PTS_EIIC_1"/>
</dbReference>
<feature type="transmembrane region" description="Helical" evidence="12">
    <location>
        <begin position="82"/>
        <end position="99"/>
    </location>
</feature>
<keyword evidence="10 12" id="KW-0472">Membrane</keyword>
<dbReference type="InterPro" id="IPR018113">
    <property type="entry name" value="PTrfase_EIIB_Cys"/>
</dbReference>
<keyword evidence="4" id="KW-0762">Sugar transport</keyword>
<feature type="transmembrane region" description="Helical" evidence="12">
    <location>
        <begin position="12"/>
        <end position="39"/>
    </location>
</feature>
<keyword evidence="7 12" id="KW-0812">Transmembrane</keyword>
<dbReference type="InterPro" id="IPR050429">
    <property type="entry name" value="PTS_Glucose_EIICBA"/>
</dbReference>
<dbReference type="PROSITE" id="PS51103">
    <property type="entry name" value="PTS_EIIC_TYPE_1"/>
    <property type="match status" value="1"/>
</dbReference>
<dbReference type="InterPro" id="IPR001996">
    <property type="entry name" value="PTS_IIB_1"/>
</dbReference>
<dbReference type="NCBIfam" id="TIGR00826">
    <property type="entry name" value="EIIB_glc"/>
    <property type="match status" value="1"/>
</dbReference>
<feature type="transmembrane region" description="Helical" evidence="12">
    <location>
        <begin position="318"/>
        <end position="334"/>
    </location>
</feature>
<evidence type="ECO:0000256" key="12">
    <source>
        <dbReference type="SAM" id="Phobius"/>
    </source>
</evidence>
<evidence type="ECO:0000256" key="6">
    <source>
        <dbReference type="ARBA" id="ARBA00022683"/>
    </source>
</evidence>
<feature type="transmembrane region" description="Helical" evidence="12">
    <location>
        <begin position="340"/>
        <end position="363"/>
    </location>
</feature>
<reference evidence="16" key="3">
    <citation type="journal article" date="2022" name="Clin. Infect. Dis.">
        <title>Association between Clostridium innocuum and antibiotic-associated diarrhea in adults and children: A cross-sectional study and comparative genomics analysis.</title>
        <authorList>
            <person name="Cherny K.E."/>
            <person name="Muscat E.B."/>
            <person name="Balaji A."/>
            <person name="Mukherjee J."/>
            <person name="Ozer E.A."/>
            <person name="Angarone M.P."/>
            <person name="Hauser A.R."/>
            <person name="Sichel J.S."/>
            <person name="Amponsah E."/>
            <person name="Kociolek L.K."/>
        </authorList>
    </citation>
    <scope>NUCLEOTIDE SEQUENCE</scope>
    <source>
        <strain evidence="16">NU1-AC-029v</strain>
    </source>
</reference>
<dbReference type="EMBL" id="WWTN01000015">
    <property type="protein sequence ID" value="MZH56102.1"/>
    <property type="molecule type" value="Genomic_DNA"/>
</dbReference>
<accession>A0A099IBL8</accession>
<dbReference type="Gene3D" id="3.30.1360.60">
    <property type="entry name" value="Glucose permease domain IIB"/>
    <property type="match status" value="1"/>
</dbReference>
<feature type="domain" description="PTS EIIC type-1" evidence="14">
    <location>
        <begin position="2"/>
        <end position="426"/>
    </location>
</feature>
<reference evidence="17" key="2">
    <citation type="journal article" date="2019" name="Nat. Med.">
        <title>A library of human gut bacterial isolates paired with longitudinal multiomics data enables mechanistic microbiome research.</title>
        <authorList>
            <person name="Poyet M."/>
            <person name="Groussin M."/>
            <person name="Gibbons S.M."/>
            <person name="Avila-Pacheco J."/>
            <person name="Jiang X."/>
            <person name="Kearney S.M."/>
            <person name="Perrotta A.R."/>
            <person name="Berdy B."/>
            <person name="Zhao S."/>
            <person name="Lieberman T.D."/>
            <person name="Swanson P.K."/>
            <person name="Smith M."/>
            <person name="Roesemann S."/>
            <person name="Alexander J.E."/>
            <person name="Rich S.A."/>
            <person name="Livny J."/>
            <person name="Vlamakis H."/>
            <person name="Clish C."/>
            <person name="Bullock K."/>
            <person name="Deik A."/>
            <person name="Scott J."/>
            <person name="Pierce K.A."/>
            <person name="Xavier R.J."/>
            <person name="Alm E.J."/>
        </authorList>
    </citation>
    <scope>NUCLEOTIDE SEQUENCE</scope>
    <source>
        <strain evidence="17">BIOML-A12</strain>
    </source>
</reference>
<evidence type="ECO:0000256" key="11">
    <source>
        <dbReference type="PROSITE-ProRule" id="PRU00421"/>
    </source>
</evidence>
<evidence type="ECO:0000256" key="1">
    <source>
        <dbReference type="ARBA" id="ARBA00004651"/>
    </source>
</evidence>
<evidence type="ECO:0000256" key="9">
    <source>
        <dbReference type="ARBA" id="ARBA00022989"/>
    </source>
</evidence>
<dbReference type="RefSeq" id="WP_008816421.1">
    <property type="nucleotide sequence ID" value="NZ_AP025565.1"/>
</dbReference>
<feature type="transmembrane region" description="Helical" evidence="12">
    <location>
        <begin position="208"/>
        <end position="230"/>
    </location>
</feature>
<feature type="transmembrane region" description="Helical" evidence="12">
    <location>
        <begin position="182"/>
        <end position="202"/>
    </location>
</feature>
<evidence type="ECO:0000313" key="17">
    <source>
        <dbReference type="EMBL" id="MZH56102.1"/>
    </source>
</evidence>
<dbReference type="GO" id="GO:0090563">
    <property type="term" value="F:protein-phosphocysteine-sugar phosphotransferase activity"/>
    <property type="evidence" value="ECO:0007669"/>
    <property type="project" value="TreeGrafter"/>
</dbReference>
<evidence type="ECO:0000256" key="4">
    <source>
        <dbReference type="ARBA" id="ARBA00022597"/>
    </source>
</evidence>
<evidence type="ECO:0000256" key="8">
    <source>
        <dbReference type="ARBA" id="ARBA00022777"/>
    </source>
</evidence>
<evidence type="ECO:0000256" key="3">
    <source>
        <dbReference type="ARBA" id="ARBA00022475"/>
    </source>
</evidence>
<evidence type="ECO:0000313" key="16">
    <source>
        <dbReference type="EMBL" id="MCR0232002.1"/>
    </source>
</evidence>
<comment type="caution">
    <text evidence="15">The sequence shown here is derived from an EMBL/GenBank/DDBJ whole genome shotgun (WGS) entry which is preliminary data.</text>
</comment>
<dbReference type="SUPFAM" id="SSF55604">
    <property type="entry name" value="Glucose permease domain IIB"/>
    <property type="match status" value="1"/>
</dbReference>
<dbReference type="GO" id="GO:0016301">
    <property type="term" value="F:kinase activity"/>
    <property type="evidence" value="ECO:0007669"/>
    <property type="project" value="UniProtKB-KW"/>
</dbReference>
<dbReference type="GO" id="GO:0005886">
    <property type="term" value="C:plasma membrane"/>
    <property type="evidence" value="ECO:0007669"/>
    <property type="project" value="UniProtKB-SubCell"/>
</dbReference>
<evidence type="ECO:0000259" key="13">
    <source>
        <dbReference type="PROSITE" id="PS51098"/>
    </source>
</evidence>
<dbReference type="PANTHER" id="PTHR30009">
    <property type="entry name" value="CYTOCHROME C-TYPE SYNTHESIS PROTEIN AND PTS TRANSMEMBRANE COMPONENT"/>
    <property type="match status" value="1"/>
</dbReference>
<organism evidence="15 18">
    <name type="scientific">Clostridium innocuum</name>
    <dbReference type="NCBI Taxonomy" id="1522"/>
    <lineage>
        <taxon>Bacteria</taxon>
        <taxon>Bacillati</taxon>
        <taxon>Bacillota</taxon>
        <taxon>Clostridia</taxon>
        <taxon>Eubacteriales</taxon>
        <taxon>Clostridiaceae</taxon>
        <taxon>Clostridium</taxon>
    </lineage>
</organism>
<dbReference type="GO" id="GO:0008982">
    <property type="term" value="F:protein-N(PI)-phosphohistidine-sugar phosphotransferase activity"/>
    <property type="evidence" value="ECO:0007669"/>
    <property type="project" value="InterPro"/>
</dbReference>
<dbReference type="EMBL" id="JAKTMA010000005">
    <property type="protein sequence ID" value="MCR0232002.1"/>
    <property type="molecule type" value="Genomic_DNA"/>
</dbReference>
<evidence type="ECO:0000313" key="15">
    <source>
        <dbReference type="EMBL" id="KGJ54921.1"/>
    </source>
</evidence>
<keyword evidence="3" id="KW-1003">Cell membrane</keyword>
<feature type="transmembrane region" description="Helical" evidence="12">
    <location>
        <begin position="45"/>
        <end position="70"/>
    </location>
</feature>
<dbReference type="InterPro" id="IPR003352">
    <property type="entry name" value="PTS_EIIC"/>
</dbReference>
<keyword evidence="9 12" id="KW-1133">Transmembrane helix</keyword>
<evidence type="ECO:0000259" key="14">
    <source>
        <dbReference type="PROSITE" id="PS51103"/>
    </source>
</evidence>
<evidence type="ECO:0000256" key="7">
    <source>
        <dbReference type="ARBA" id="ARBA00022692"/>
    </source>
</evidence>
<dbReference type="CDD" id="cd00212">
    <property type="entry name" value="PTS_IIB_glc"/>
    <property type="match status" value="1"/>
</dbReference>
<reference evidence="15 18" key="1">
    <citation type="submission" date="2014-08" db="EMBL/GenBank/DDBJ databases">
        <title>Clostridium innocuum, an unnegligible vancomycin-resistant pathogen causing extra-intestinal infections.</title>
        <authorList>
            <person name="Feng Y."/>
            <person name="Chiu C.-H."/>
        </authorList>
    </citation>
    <scope>NUCLEOTIDE SEQUENCE [LARGE SCALE GENOMIC DNA]</scope>
    <source>
        <strain evidence="15 18">AN88</strain>
    </source>
</reference>
<keyword evidence="8" id="KW-0418">Kinase</keyword>